<gene>
    <name evidence="3" type="ORF">RND81_05G238500</name>
</gene>
<evidence type="ECO:0000313" key="3">
    <source>
        <dbReference type="EMBL" id="KAK9726809.1"/>
    </source>
</evidence>
<name>A0AAW1L3G2_SAPOF</name>
<evidence type="ECO:0000259" key="2">
    <source>
        <dbReference type="Pfam" id="PF12776"/>
    </source>
</evidence>
<dbReference type="InterPro" id="IPR024752">
    <property type="entry name" value="Myb/SANT-like_dom"/>
</dbReference>
<feature type="domain" description="Myb/SANT-like" evidence="2">
    <location>
        <begin position="5"/>
        <end position="88"/>
    </location>
</feature>
<dbReference type="EMBL" id="JBDFQZ010000005">
    <property type="protein sequence ID" value="KAK9726809.1"/>
    <property type="molecule type" value="Genomic_DNA"/>
</dbReference>
<evidence type="ECO:0000256" key="1">
    <source>
        <dbReference type="SAM" id="MobiDB-lite"/>
    </source>
</evidence>
<accession>A0AAW1L3G2</accession>
<comment type="caution">
    <text evidence="3">The sequence shown here is derived from an EMBL/GenBank/DDBJ whole genome shotgun (WGS) entry which is preliminary data.</text>
</comment>
<dbReference type="AlphaFoldDB" id="A0AAW1L3G2"/>
<dbReference type="Proteomes" id="UP001443914">
    <property type="component" value="Unassembled WGS sequence"/>
</dbReference>
<evidence type="ECO:0000313" key="4">
    <source>
        <dbReference type="Proteomes" id="UP001443914"/>
    </source>
</evidence>
<feature type="compositionally biased region" description="Acidic residues" evidence="1">
    <location>
        <begin position="153"/>
        <end position="172"/>
    </location>
</feature>
<feature type="region of interest" description="Disordered" evidence="1">
    <location>
        <begin position="148"/>
        <end position="188"/>
    </location>
</feature>
<dbReference type="PANTHER" id="PTHR47069">
    <property type="match status" value="1"/>
</dbReference>
<dbReference type="Pfam" id="PF12776">
    <property type="entry name" value="Myb_DNA-bind_3"/>
    <property type="match status" value="1"/>
</dbReference>
<proteinExistence type="predicted"/>
<organism evidence="3 4">
    <name type="scientific">Saponaria officinalis</name>
    <name type="common">Common soapwort</name>
    <name type="synonym">Lychnis saponaria</name>
    <dbReference type="NCBI Taxonomy" id="3572"/>
    <lineage>
        <taxon>Eukaryota</taxon>
        <taxon>Viridiplantae</taxon>
        <taxon>Streptophyta</taxon>
        <taxon>Embryophyta</taxon>
        <taxon>Tracheophyta</taxon>
        <taxon>Spermatophyta</taxon>
        <taxon>Magnoliopsida</taxon>
        <taxon>eudicotyledons</taxon>
        <taxon>Gunneridae</taxon>
        <taxon>Pentapetalae</taxon>
        <taxon>Caryophyllales</taxon>
        <taxon>Caryophyllaceae</taxon>
        <taxon>Caryophylleae</taxon>
        <taxon>Saponaria</taxon>
    </lineage>
</organism>
<keyword evidence="4" id="KW-1185">Reference proteome</keyword>
<dbReference type="PANTHER" id="PTHR47069:SF11">
    <property type="entry name" value="OS04G0275550 PROTEIN"/>
    <property type="match status" value="1"/>
</dbReference>
<reference evidence="3" key="1">
    <citation type="submission" date="2024-03" db="EMBL/GenBank/DDBJ databases">
        <title>WGS assembly of Saponaria officinalis var. Norfolk2.</title>
        <authorList>
            <person name="Jenkins J."/>
            <person name="Shu S."/>
            <person name="Grimwood J."/>
            <person name="Barry K."/>
            <person name="Goodstein D."/>
            <person name="Schmutz J."/>
            <person name="Leebens-Mack J."/>
            <person name="Osbourn A."/>
        </authorList>
    </citation>
    <scope>NUCLEOTIDE SEQUENCE [LARGE SCALE GENOMIC DNA]</scope>
    <source>
        <strain evidence="3">JIC</strain>
    </source>
</reference>
<sequence length="246" mass="27593">MARTYWTDDISRKLLTILNEEKARGVSKFCWSRITTNLNVQTGLKLSTKQVINHHGDLSKKIKCWEELQNMSGISFDPVTKKIAVDEKSTERYNAFLERNQKHGIKAVRQEVPNLDLLKKLFDGKAAHGVGGCFSPAMGLGPSYLSNEVTNEISDDGKDDTDEEVYIGDEDNSTPVSNPPKVPNNPHRRAREEIIISDERKRRESSFDTVIKMLSNYGSTSAPTKAQLMSAELTRMEGLTPPHGRS</sequence>
<protein>
    <recommendedName>
        <fullName evidence="2">Myb/SANT-like domain-containing protein</fullName>
    </recommendedName>
</protein>